<name>A0A940XE97_9FLAO</name>
<dbReference type="RefSeq" id="WP_210666092.1">
    <property type="nucleotide sequence ID" value="NZ_JAGFBV010000011.1"/>
</dbReference>
<organism evidence="2 3">
    <name type="scientific">Flavobacterium geliluteum</name>
    <dbReference type="NCBI Taxonomy" id="2816120"/>
    <lineage>
        <taxon>Bacteria</taxon>
        <taxon>Pseudomonadati</taxon>
        <taxon>Bacteroidota</taxon>
        <taxon>Flavobacteriia</taxon>
        <taxon>Flavobacteriales</taxon>
        <taxon>Flavobacteriaceae</taxon>
        <taxon>Flavobacterium</taxon>
    </lineage>
</organism>
<evidence type="ECO:0000313" key="2">
    <source>
        <dbReference type="EMBL" id="MBP4138089.1"/>
    </source>
</evidence>
<sequence length="150" mass="16190">MAFQDIFNFTRSTSAGGSKAEGEISGFIPKKENESISIPPHDPFKPEEAVQQDPKIVRETSPQSNIIFNFISSVTSDIKLSSNSVEQSMSNPSSVVDPGAGVMSKARETSDKVKDDTPASDTSVTPPPKPKDIKPEGWNDVPKAKDPNDK</sequence>
<feature type="compositionally biased region" description="Basic and acidic residues" evidence="1">
    <location>
        <begin position="105"/>
        <end position="117"/>
    </location>
</feature>
<feature type="region of interest" description="Disordered" evidence="1">
    <location>
        <begin position="80"/>
        <end position="150"/>
    </location>
</feature>
<comment type="caution">
    <text evidence="2">The sequence shown here is derived from an EMBL/GenBank/DDBJ whole genome shotgun (WGS) entry which is preliminary data.</text>
</comment>
<evidence type="ECO:0000256" key="1">
    <source>
        <dbReference type="SAM" id="MobiDB-lite"/>
    </source>
</evidence>
<dbReference type="AlphaFoldDB" id="A0A940XE97"/>
<reference evidence="2 3" key="1">
    <citation type="submission" date="2021-03" db="EMBL/GenBank/DDBJ databases">
        <title>Flavobacterium Flabelliformis Sp. Nov. And Flavobacterium Geliluteum Sp. Nov., Two Novel Multidrug Resistant Psychrophilic Species Isolated From Antarctica.</title>
        <authorList>
            <person name="Kralova S."/>
            <person name="Busse H.J."/>
            <person name="Bezdicek M."/>
            <person name="Nykrynova M."/>
            <person name="Kroupova E."/>
            <person name="Krsek D."/>
            <person name="Sedlacek I."/>
        </authorList>
    </citation>
    <scope>NUCLEOTIDE SEQUENCE [LARGE SCALE GENOMIC DNA]</scope>
    <source>
        <strain evidence="2 3">P7388</strain>
    </source>
</reference>
<evidence type="ECO:0000313" key="3">
    <source>
        <dbReference type="Proteomes" id="UP000675047"/>
    </source>
</evidence>
<keyword evidence="3" id="KW-1185">Reference proteome</keyword>
<proteinExistence type="predicted"/>
<dbReference type="Proteomes" id="UP000675047">
    <property type="component" value="Unassembled WGS sequence"/>
</dbReference>
<gene>
    <name evidence="2" type="ORF">J3495_08285</name>
</gene>
<feature type="compositionally biased region" description="Basic and acidic residues" evidence="1">
    <location>
        <begin position="129"/>
        <end position="150"/>
    </location>
</feature>
<accession>A0A940XE97</accession>
<protein>
    <submittedName>
        <fullName evidence="2">Uncharacterized protein</fullName>
    </submittedName>
</protein>
<feature type="region of interest" description="Disordered" evidence="1">
    <location>
        <begin position="28"/>
        <end position="52"/>
    </location>
</feature>
<dbReference type="EMBL" id="JAGFBV010000011">
    <property type="protein sequence ID" value="MBP4138089.1"/>
    <property type="molecule type" value="Genomic_DNA"/>
</dbReference>
<feature type="compositionally biased region" description="Polar residues" evidence="1">
    <location>
        <begin position="80"/>
        <end position="94"/>
    </location>
</feature>